<dbReference type="InterPro" id="IPR001810">
    <property type="entry name" value="F-box_dom"/>
</dbReference>
<dbReference type="PROSITE" id="PS50181">
    <property type="entry name" value="FBOX"/>
    <property type="match status" value="1"/>
</dbReference>
<dbReference type="Pfam" id="PF13516">
    <property type="entry name" value="LRR_6"/>
    <property type="match status" value="1"/>
</dbReference>
<dbReference type="SMART" id="SM00256">
    <property type="entry name" value="FBOX"/>
    <property type="match status" value="1"/>
</dbReference>
<feature type="domain" description="F-box" evidence="3">
    <location>
        <begin position="255"/>
        <end position="301"/>
    </location>
</feature>
<dbReference type="InterPro" id="IPR032675">
    <property type="entry name" value="LRR_dom_sf"/>
</dbReference>
<dbReference type="OrthoDB" id="61560at2759"/>
<dbReference type="Gene3D" id="3.80.10.10">
    <property type="entry name" value="Ribonuclease Inhibitor"/>
    <property type="match status" value="3"/>
</dbReference>
<dbReference type="InterPro" id="IPR057207">
    <property type="entry name" value="FBXL15_LRR"/>
</dbReference>
<accession>A0A6J0TB81</accession>
<dbReference type="GO" id="GO:0019005">
    <property type="term" value="C:SCF ubiquitin ligase complex"/>
    <property type="evidence" value="ECO:0007669"/>
    <property type="project" value="TreeGrafter"/>
</dbReference>
<evidence type="ECO:0000313" key="5">
    <source>
        <dbReference type="RefSeq" id="XP_020645682.2"/>
    </source>
</evidence>
<keyword evidence="4" id="KW-1185">Reference proteome</keyword>
<dbReference type="Proteomes" id="UP001652642">
    <property type="component" value="Chromosome 5"/>
</dbReference>
<evidence type="ECO:0000256" key="2">
    <source>
        <dbReference type="SAM" id="MobiDB-lite"/>
    </source>
</evidence>
<dbReference type="KEGG" id="pvt:110077203"/>
<feature type="compositionally biased region" description="Basic and acidic residues" evidence="2">
    <location>
        <begin position="913"/>
        <end position="927"/>
    </location>
</feature>
<dbReference type="GeneID" id="110077203"/>
<evidence type="ECO:0000313" key="4">
    <source>
        <dbReference type="Proteomes" id="UP001652642"/>
    </source>
</evidence>
<dbReference type="Pfam" id="PF25372">
    <property type="entry name" value="DUF7885"/>
    <property type="match status" value="2"/>
</dbReference>
<dbReference type="RefSeq" id="XP_020645682.2">
    <property type="nucleotide sequence ID" value="XM_020790023.2"/>
</dbReference>
<protein>
    <submittedName>
        <fullName evidence="5">F-box and leucine-rich repeat protein 13 isoform X1</fullName>
    </submittedName>
</protein>
<proteinExistence type="predicted"/>
<dbReference type="Pfam" id="PF12937">
    <property type="entry name" value="F-box-like"/>
    <property type="match status" value="1"/>
</dbReference>
<dbReference type="InParanoid" id="A0A6J0TB81"/>
<dbReference type="InterPro" id="IPR001611">
    <property type="entry name" value="Leu-rich_rpt"/>
</dbReference>
<evidence type="ECO:0000259" key="3">
    <source>
        <dbReference type="PROSITE" id="PS50181"/>
    </source>
</evidence>
<dbReference type="InterPro" id="IPR006553">
    <property type="entry name" value="Leu-rich_rpt_Cys-con_subtyp"/>
</dbReference>
<dbReference type="SUPFAM" id="SSF52047">
    <property type="entry name" value="RNI-like"/>
    <property type="match status" value="2"/>
</dbReference>
<feature type="region of interest" description="Disordered" evidence="2">
    <location>
        <begin position="810"/>
        <end position="927"/>
    </location>
</feature>
<sequence>MATFQNVDPELRAYFKKHAIPDIYEALLCGLLIMCPDDPLMFLEEKIKEIMEKGLYSILWNMCIDPELSQRLKVISETYLHTLLGLDDDQLMTTELCDKAWDFYSTNLKTMCFDAWTKYCVMKKIEREILQKKLSLAKQFYEAKILKSAIKKWKRWLQFHKEQQERAAKRIEKAFDHTLQKIILKAWRKQTFSNRKSKRHVEHIEGEAEELLFVEVQRTERHHAEGHERHQSEKRRYTRHLSEDHMPTFHIRSGKDHLSKLPERVLAKIFHHLTLIDLARCAQVNRTWKAMTQTGSIWSNINFSAVKDKVNDTVARNILLKWHTNVLHLNLRGCATLHWPTFKSIGQCTNLQELNVSECQGLNDELIRLVSEGCPALLYLNLSHTDITNGTLRLLSRSFPNLQYLSLAYCRKFTDKGLQYLGTGGGCHKLIYLDVSGCLQISVEGFRNIGNSCSGIQHLTINEMPTLTDRCIQALAEKCKQIASVEFNECPHVSDTGLKALAACKLAKIKIEGSNRVTDLSFKLISKFWPCMNRIGVADCQKITDVGLKLIAALDHIIILNLSDCMRISDAGIKAFVEGSSGARIRELILGNCSYVTDGALTKIAQRCPNLIYLNICYCQAVTDAGIEALILISSLAYINISGIDITDQAMDALGKLWKIKEINISECKQISDFGMKRFCADLRRLDYIDFSFCHQLSNHTLKHLTSTCHKLTSLSMAGCSKVNDVGIQFVAANCTYLHYLDISGCISITDKGLKCLSKGCPQLRILKMLYCMNITRPAVLKYTSKLQNCEYNVDEPPLWFGRATSIESSTVKKQKKSRHGIAMPQQSTVLSPVEKPAETHEPSTLERPGEKTGETHGPSTLEHPGEKTGETHGPSTLEHPGEKAGETHGPSTLEHPGEKAGETHGPSTLEPLQEKPSLEHDSSFTD</sequence>
<gene>
    <name evidence="5" type="primary">FBXL13</name>
</gene>
<feature type="compositionally biased region" description="Basic and acidic residues" evidence="2">
    <location>
        <begin position="836"/>
        <end position="855"/>
    </location>
</feature>
<dbReference type="GO" id="GO:0031146">
    <property type="term" value="P:SCF-dependent proteasomal ubiquitin-dependent protein catabolic process"/>
    <property type="evidence" value="ECO:0007669"/>
    <property type="project" value="TreeGrafter"/>
</dbReference>
<dbReference type="SUPFAM" id="SSF47391">
    <property type="entry name" value="Dimerization-anchoring domain of cAMP-dependent PK regulatory subunit"/>
    <property type="match status" value="1"/>
</dbReference>
<dbReference type="AlphaFoldDB" id="A0A6J0TB81"/>
<dbReference type="PANTHER" id="PTHR13318">
    <property type="entry name" value="PARTNER OF PAIRED, ISOFORM B-RELATED"/>
    <property type="match status" value="1"/>
</dbReference>
<name>A0A6J0TB81_9SAUR</name>
<dbReference type="CDD" id="cd22977">
    <property type="entry name" value="DD_FBXL13"/>
    <property type="match status" value="1"/>
</dbReference>
<dbReference type="SMART" id="SM00367">
    <property type="entry name" value="LRR_CC"/>
    <property type="match status" value="16"/>
</dbReference>
<reference evidence="5" key="1">
    <citation type="submission" date="2025-08" db="UniProtKB">
        <authorList>
            <consortium name="RefSeq"/>
        </authorList>
    </citation>
    <scope>IDENTIFICATION</scope>
</reference>
<evidence type="ECO:0000256" key="1">
    <source>
        <dbReference type="ARBA" id="ARBA00022614"/>
    </source>
</evidence>
<keyword evidence="1" id="KW-0433">Leucine-rich repeat</keyword>
<dbReference type="CTD" id="222235"/>
<organism evidence="4 5">
    <name type="scientific">Pogona vitticeps</name>
    <name type="common">central bearded dragon</name>
    <dbReference type="NCBI Taxonomy" id="103695"/>
    <lineage>
        <taxon>Eukaryota</taxon>
        <taxon>Metazoa</taxon>
        <taxon>Chordata</taxon>
        <taxon>Craniata</taxon>
        <taxon>Vertebrata</taxon>
        <taxon>Euteleostomi</taxon>
        <taxon>Lepidosauria</taxon>
        <taxon>Squamata</taxon>
        <taxon>Bifurcata</taxon>
        <taxon>Unidentata</taxon>
        <taxon>Episquamata</taxon>
        <taxon>Toxicofera</taxon>
        <taxon>Iguania</taxon>
        <taxon>Acrodonta</taxon>
        <taxon>Agamidae</taxon>
        <taxon>Amphibolurinae</taxon>
        <taxon>Pogona</taxon>
    </lineage>
</organism>